<dbReference type="InterPro" id="IPR000792">
    <property type="entry name" value="Tscrpt_reg_LuxR_C"/>
</dbReference>
<accession>A0A563F023</accession>
<dbReference type="InterPro" id="IPR019734">
    <property type="entry name" value="TPR_rpt"/>
</dbReference>
<evidence type="ECO:0000313" key="7">
    <source>
        <dbReference type="Proteomes" id="UP000316639"/>
    </source>
</evidence>
<evidence type="ECO:0000256" key="4">
    <source>
        <dbReference type="PROSITE-ProRule" id="PRU00339"/>
    </source>
</evidence>
<proteinExistence type="predicted"/>
<dbReference type="PROSITE" id="PS50005">
    <property type="entry name" value="TPR"/>
    <property type="match status" value="1"/>
</dbReference>
<keyword evidence="4" id="KW-0802">TPR repeat</keyword>
<evidence type="ECO:0000259" key="5">
    <source>
        <dbReference type="PROSITE" id="PS50043"/>
    </source>
</evidence>
<gene>
    <name evidence="6" type="ORF">FKR81_08405</name>
</gene>
<evidence type="ECO:0000256" key="3">
    <source>
        <dbReference type="ARBA" id="ARBA00023163"/>
    </source>
</evidence>
<reference evidence="6 7" key="1">
    <citation type="submission" date="2019-07" db="EMBL/GenBank/DDBJ databases">
        <title>Lentzea xizangensis sp. nov., isolated from Qinghai-Tibetan Plateau Soils.</title>
        <authorList>
            <person name="Huang J."/>
        </authorList>
    </citation>
    <scope>NUCLEOTIDE SEQUENCE [LARGE SCALE GENOMIC DNA]</scope>
    <source>
        <strain evidence="6 7">FXJ1.1311</strain>
    </source>
</reference>
<dbReference type="Pfam" id="PF00196">
    <property type="entry name" value="GerE"/>
    <property type="match status" value="1"/>
</dbReference>
<feature type="repeat" description="TPR" evidence="4">
    <location>
        <begin position="43"/>
        <end position="76"/>
    </location>
</feature>
<feature type="domain" description="HTH luxR-type" evidence="5">
    <location>
        <begin position="164"/>
        <end position="229"/>
    </location>
</feature>
<dbReference type="Gene3D" id="1.10.10.10">
    <property type="entry name" value="Winged helix-like DNA-binding domain superfamily/Winged helix DNA-binding domain"/>
    <property type="match status" value="1"/>
</dbReference>
<organism evidence="6 7">
    <name type="scientific">Lentzea tibetensis</name>
    <dbReference type="NCBI Taxonomy" id="2591470"/>
    <lineage>
        <taxon>Bacteria</taxon>
        <taxon>Bacillati</taxon>
        <taxon>Actinomycetota</taxon>
        <taxon>Actinomycetes</taxon>
        <taxon>Pseudonocardiales</taxon>
        <taxon>Pseudonocardiaceae</taxon>
        <taxon>Lentzea</taxon>
    </lineage>
</organism>
<dbReference type="PANTHER" id="PTHR44688:SF16">
    <property type="entry name" value="DNA-BINDING TRANSCRIPTIONAL ACTIVATOR DEVR_DOSR"/>
    <property type="match status" value="1"/>
</dbReference>
<dbReference type="Gene3D" id="1.25.40.10">
    <property type="entry name" value="Tetratricopeptide repeat domain"/>
    <property type="match status" value="1"/>
</dbReference>
<comment type="caution">
    <text evidence="6">The sequence shown here is derived from an EMBL/GenBank/DDBJ whole genome shotgun (WGS) entry which is preliminary data.</text>
</comment>
<name>A0A563F023_9PSEU</name>
<dbReference type="AlphaFoldDB" id="A0A563F023"/>
<dbReference type="GO" id="GO:0003677">
    <property type="term" value="F:DNA binding"/>
    <property type="evidence" value="ECO:0007669"/>
    <property type="project" value="UniProtKB-KW"/>
</dbReference>
<keyword evidence="3" id="KW-0804">Transcription</keyword>
<keyword evidence="2" id="KW-0238">DNA-binding</keyword>
<dbReference type="GO" id="GO:0006355">
    <property type="term" value="P:regulation of DNA-templated transcription"/>
    <property type="evidence" value="ECO:0007669"/>
    <property type="project" value="InterPro"/>
</dbReference>
<dbReference type="SUPFAM" id="SSF48452">
    <property type="entry name" value="TPR-like"/>
    <property type="match status" value="1"/>
</dbReference>
<dbReference type="InterPro" id="IPR011990">
    <property type="entry name" value="TPR-like_helical_dom_sf"/>
</dbReference>
<dbReference type="PANTHER" id="PTHR44688">
    <property type="entry name" value="DNA-BINDING TRANSCRIPTIONAL ACTIVATOR DEVR_DOSR"/>
    <property type="match status" value="1"/>
</dbReference>
<dbReference type="PRINTS" id="PR00038">
    <property type="entry name" value="HTHLUXR"/>
</dbReference>
<dbReference type="EMBL" id="VOBR01000004">
    <property type="protein sequence ID" value="TWP53091.1"/>
    <property type="molecule type" value="Genomic_DNA"/>
</dbReference>
<dbReference type="SMART" id="SM00421">
    <property type="entry name" value="HTH_LUXR"/>
    <property type="match status" value="1"/>
</dbReference>
<dbReference type="InterPro" id="IPR016032">
    <property type="entry name" value="Sig_transdc_resp-reg_C-effctor"/>
</dbReference>
<dbReference type="CDD" id="cd06170">
    <property type="entry name" value="LuxR_C_like"/>
    <property type="match status" value="1"/>
</dbReference>
<keyword evidence="7" id="KW-1185">Reference proteome</keyword>
<dbReference type="OrthoDB" id="9812579at2"/>
<dbReference type="SMART" id="SM00028">
    <property type="entry name" value="TPR"/>
    <property type="match status" value="2"/>
</dbReference>
<sequence>MGNLLNLLACLALRVGDLDAAEADLQEARALVAEHELSTTATAGMWHTFGELEIARGNHDEAEQHFVRSLRIEPDLPQQVVHGLVGLAEVACARGDDERGLRLVGSATAIQDDISAPDHAWQQQVDSVTALATGRLGHARAQAARSAGRRMTIAHAVHYALDGVREAESPLSLRQLEISRSVAKGQTDRQIARELGVSTRTINTYLEEIRTVLGLRSRAELAAWITRYDHP</sequence>
<evidence type="ECO:0000256" key="2">
    <source>
        <dbReference type="ARBA" id="ARBA00023125"/>
    </source>
</evidence>
<dbReference type="Proteomes" id="UP000316639">
    <property type="component" value="Unassembled WGS sequence"/>
</dbReference>
<dbReference type="PROSITE" id="PS50043">
    <property type="entry name" value="HTH_LUXR_2"/>
    <property type="match status" value="1"/>
</dbReference>
<evidence type="ECO:0000313" key="6">
    <source>
        <dbReference type="EMBL" id="TWP53091.1"/>
    </source>
</evidence>
<dbReference type="SUPFAM" id="SSF46894">
    <property type="entry name" value="C-terminal effector domain of the bipartite response regulators"/>
    <property type="match status" value="1"/>
</dbReference>
<protein>
    <recommendedName>
        <fullName evidence="5">HTH luxR-type domain-containing protein</fullName>
    </recommendedName>
</protein>
<keyword evidence="1" id="KW-0805">Transcription regulation</keyword>
<evidence type="ECO:0000256" key="1">
    <source>
        <dbReference type="ARBA" id="ARBA00023015"/>
    </source>
</evidence>
<dbReference type="InterPro" id="IPR036388">
    <property type="entry name" value="WH-like_DNA-bd_sf"/>
</dbReference>